<dbReference type="AlphaFoldDB" id="A0A235BXK3"/>
<dbReference type="SUPFAM" id="SSF54211">
    <property type="entry name" value="Ribosomal protein S5 domain 2-like"/>
    <property type="match status" value="1"/>
</dbReference>
<dbReference type="Proteomes" id="UP000215215">
    <property type="component" value="Unassembled WGS sequence"/>
</dbReference>
<dbReference type="GO" id="GO:0005524">
    <property type="term" value="F:ATP binding"/>
    <property type="evidence" value="ECO:0007669"/>
    <property type="project" value="UniProtKB-KW"/>
</dbReference>
<dbReference type="InterPro" id="IPR004482">
    <property type="entry name" value="Mg_chelat-rel"/>
</dbReference>
<sequence>MIARVNSEAVLGIDAYLVLVEVDLARGVPTFSTVGLPDAAVKESKDRVGTAIKNSGFEVPLKRITVNLAPADMKKEGSGFDLPIALGILAANGTVKKDKLEETVIAGEVSLDGTLRGVRGALPMALSCKENGFSKMILPEENTREAAITQDIDVYPVKSLREAVQFLNDEIEITPRRVNLDEVWDEASQYTEDFSDVKGQESAKRALEVAAAGGHNLLMIGPPGSGKTMLARRLPSVLPELTLPEALETTKIHSVTGLLGGKAIVATRPFRSPHHTVSDAGLIGGGQHPRPGEVSLAHNGVLFLDELPEFNKNVLEVMRQPIEDERVTISRAAISLTFPSRFMLVAAMNPCPCGYFGDLHHNCTCTPGMIQKYVSKISGPLLDRIDIHIEVPALTYDELKERSSGEKSEVIRERVNRARRRQLERYKDRKGMYCNAQLTSKDIRKYCEIDASCDELLKAAISKFGLSARAYDRILKVSRTIADIEDSPDIQPFHISEAIQYRTLDRKYWMV</sequence>
<dbReference type="Gene3D" id="3.30.230.10">
    <property type="match status" value="1"/>
</dbReference>
<comment type="similarity">
    <text evidence="1">Belongs to the Mg-chelatase subunits D/I family. ComM subfamily.</text>
</comment>
<dbReference type="InterPro" id="IPR000523">
    <property type="entry name" value="Mg_chelatse_chII-like_cat_dom"/>
</dbReference>
<evidence type="ECO:0000256" key="2">
    <source>
        <dbReference type="ARBA" id="ARBA00022741"/>
    </source>
</evidence>
<dbReference type="InterPro" id="IPR001208">
    <property type="entry name" value="MCM_dom"/>
</dbReference>
<evidence type="ECO:0000313" key="5">
    <source>
        <dbReference type="EMBL" id="OYD17080.1"/>
    </source>
</evidence>
<dbReference type="Gene3D" id="3.40.50.300">
    <property type="entry name" value="P-loop containing nucleotide triphosphate hydrolases"/>
    <property type="match status" value="1"/>
</dbReference>
<organism evidence="5 6">
    <name type="scientific">candidate division WOR-3 bacterium JGI_Cruoil_03_44_89</name>
    <dbReference type="NCBI Taxonomy" id="1973748"/>
    <lineage>
        <taxon>Bacteria</taxon>
        <taxon>Bacteria division WOR-3</taxon>
    </lineage>
</organism>
<dbReference type="InterPro" id="IPR003593">
    <property type="entry name" value="AAA+_ATPase"/>
</dbReference>
<evidence type="ECO:0000256" key="3">
    <source>
        <dbReference type="ARBA" id="ARBA00022840"/>
    </source>
</evidence>
<dbReference type="PANTHER" id="PTHR32039">
    <property type="entry name" value="MAGNESIUM-CHELATASE SUBUNIT CHLI"/>
    <property type="match status" value="1"/>
</dbReference>
<accession>A0A235BXK3</accession>
<evidence type="ECO:0000313" key="6">
    <source>
        <dbReference type="Proteomes" id="UP000215215"/>
    </source>
</evidence>
<dbReference type="SMART" id="SM00382">
    <property type="entry name" value="AAA"/>
    <property type="match status" value="1"/>
</dbReference>
<dbReference type="PRINTS" id="PR01657">
    <property type="entry name" value="MCMFAMILY"/>
</dbReference>
<name>A0A235BXK3_UNCW3</name>
<dbReference type="NCBIfam" id="TIGR00368">
    <property type="entry name" value="YifB family Mg chelatase-like AAA ATPase"/>
    <property type="match status" value="1"/>
</dbReference>
<evidence type="ECO:0000259" key="4">
    <source>
        <dbReference type="PROSITE" id="PS50051"/>
    </source>
</evidence>
<dbReference type="Pfam" id="PF13335">
    <property type="entry name" value="Mg_chelatase_C"/>
    <property type="match status" value="1"/>
</dbReference>
<dbReference type="PROSITE" id="PS50051">
    <property type="entry name" value="MCM_2"/>
    <property type="match status" value="1"/>
</dbReference>
<dbReference type="CDD" id="cd00009">
    <property type="entry name" value="AAA"/>
    <property type="match status" value="1"/>
</dbReference>
<dbReference type="GO" id="GO:0003677">
    <property type="term" value="F:DNA binding"/>
    <property type="evidence" value="ECO:0007669"/>
    <property type="project" value="InterPro"/>
</dbReference>
<dbReference type="PANTHER" id="PTHR32039:SF7">
    <property type="entry name" value="COMPETENCE PROTEIN COMM"/>
    <property type="match status" value="1"/>
</dbReference>
<dbReference type="InterPro" id="IPR045006">
    <property type="entry name" value="CHLI-like"/>
</dbReference>
<dbReference type="Pfam" id="PF13541">
    <property type="entry name" value="ChlI"/>
    <property type="match status" value="1"/>
</dbReference>
<feature type="domain" description="MCM C-terminal AAA(+) ATPase" evidence="4">
    <location>
        <begin position="292"/>
        <end position="350"/>
    </location>
</feature>
<dbReference type="InterPro" id="IPR025158">
    <property type="entry name" value="Mg_chelat-rel_C"/>
</dbReference>
<keyword evidence="2" id="KW-0547">Nucleotide-binding</keyword>
<evidence type="ECO:0000256" key="1">
    <source>
        <dbReference type="ARBA" id="ARBA00006354"/>
    </source>
</evidence>
<dbReference type="InterPro" id="IPR014721">
    <property type="entry name" value="Ribsml_uS5_D2-typ_fold_subgr"/>
</dbReference>
<reference evidence="5 6" key="1">
    <citation type="submission" date="2017-07" db="EMBL/GenBank/DDBJ databases">
        <title>Recovery of genomes from metagenomes via a dereplication, aggregation, and scoring strategy.</title>
        <authorList>
            <person name="Sieber C.M."/>
            <person name="Probst A.J."/>
            <person name="Sharrar A."/>
            <person name="Thomas B.C."/>
            <person name="Hess M."/>
            <person name="Tringe S.G."/>
            <person name="Banfield J.F."/>
        </authorList>
    </citation>
    <scope>NUCLEOTIDE SEQUENCE [LARGE SCALE GENOMIC DNA]</scope>
    <source>
        <strain evidence="5">JGI_Cruoil_03_44_89</strain>
    </source>
</reference>
<comment type="caution">
    <text evidence="5">The sequence shown here is derived from an EMBL/GenBank/DDBJ whole genome shotgun (WGS) entry which is preliminary data.</text>
</comment>
<dbReference type="Pfam" id="PF01078">
    <property type="entry name" value="Mg_chelatase"/>
    <property type="match status" value="1"/>
</dbReference>
<dbReference type="EMBL" id="NOZQ01000034">
    <property type="protein sequence ID" value="OYD17080.1"/>
    <property type="molecule type" value="Genomic_DNA"/>
</dbReference>
<keyword evidence="3" id="KW-0067">ATP-binding</keyword>
<dbReference type="InterPro" id="IPR027417">
    <property type="entry name" value="P-loop_NTPase"/>
</dbReference>
<gene>
    <name evidence="5" type="ORF">CH333_01980</name>
</gene>
<dbReference type="SUPFAM" id="SSF52540">
    <property type="entry name" value="P-loop containing nucleoside triphosphate hydrolases"/>
    <property type="match status" value="1"/>
</dbReference>
<dbReference type="InterPro" id="IPR020568">
    <property type="entry name" value="Ribosomal_Su5_D2-typ_SF"/>
</dbReference>
<proteinExistence type="inferred from homology"/>
<protein>
    <recommendedName>
        <fullName evidence="4">MCM C-terminal AAA(+) ATPase domain-containing protein</fullName>
    </recommendedName>
</protein>